<evidence type="ECO:0000313" key="3">
    <source>
        <dbReference type="Proteomes" id="UP000800035"/>
    </source>
</evidence>
<protein>
    <submittedName>
        <fullName evidence="2">Acyl-CoA N-acyltransferase</fullName>
    </submittedName>
</protein>
<dbReference type="InterPro" id="IPR016181">
    <property type="entry name" value="Acyl_CoA_acyltransferase"/>
</dbReference>
<dbReference type="AlphaFoldDB" id="A0A6A5TBR0"/>
<proteinExistence type="predicted"/>
<evidence type="ECO:0000259" key="1">
    <source>
        <dbReference type="PROSITE" id="PS51186"/>
    </source>
</evidence>
<dbReference type="PROSITE" id="PS51186">
    <property type="entry name" value="GNAT"/>
    <property type="match status" value="1"/>
</dbReference>
<dbReference type="GO" id="GO:0016747">
    <property type="term" value="F:acyltransferase activity, transferring groups other than amino-acyl groups"/>
    <property type="evidence" value="ECO:0007669"/>
    <property type="project" value="InterPro"/>
</dbReference>
<dbReference type="Pfam" id="PF00583">
    <property type="entry name" value="Acetyltransf_1"/>
    <property type="match status" value="1"/>
</dbReference>
<dbReference type="Gene3D" id="3.40.630.30">
    <property type="match status" value="1"/>
</dbReference>
<dbReference type="PANTHER" id="PTHR42791:SF5">
    <property type="entry name" value="HYPOTHETICAL ACETYLTRANSFERASE (EUROFUNG)"/>
    <property type="match status" value="1"/>
</dbReference>
<evidence type="ECO:0000313" key="2">
    <source>
        <dbReference type="EMBL" id="KAF1949614.1"/>
    </source>
</evidence>
<dbReference type="SUPFAM" id="SSF55729">
    <property type="entry name" value="Acyl-CoA N-acyltransferases (Nat)"/>
    <property type="match status" value="1"/>
</dbReference>
<dbReference type="OrthoDB" id="410198at2759"/>
<organism evidence="2 3">
    <name type="scientific">Byssothecium circinans</name>
    <dbReference type="NCBI Taxonomy" id="147558"/>
    <lineage>
        <taxon>Eukaryota</taxon>
        <taxon>Fungi</taxon>
        <taxon>Dikarya</taxon>
        <taxon>Ascomycota</taxon>
        <taxon>Pezizomycotina</taxon>
        <taxon>Dothideomycetes</taxon>
        <taxon>Pleosporomycetidae</taxon>
        <taxon>Pleosporales</taxon>
        <taxon>Massarineae</taxon>
        <taxon>Massarinaceae</taxon>
        <taxon>Byssothecium</taxon>
    </lineage>
</organism>
<feature type="domain" description="N-acetyltransferase" evidence="1">
    <location>
        <begin position="68"/>
        <end position="224"/>
    </location>
</feature>
<gene>
    <name evidence="2" type="ORF">CC80DRAFT_540173</name>
</gene>
<dbReference type="EMBL" id="ML977035">
    <property type="protein sequence ID" value="KAF1949614.1"/>
    <property type="molecule type" value="Genomic_DNA"/>
</dbReference>
<dbReference type="Proteomes" id="UP000800035">
    <property type="component" value="Unassembled WGS sequence"/>
</dbReference>
<dbReference type="InterPro" id="IPR052523">
    <property type="entry name" value="Trichothecene_AcTrans"/>
</dbReference>
<reference evidence="2" key="1">
    <citation type="journal article" date="2020" name="Stud. Mycol.">
        <title>101 Dothideomycetes genomes: a test case for predicting lifestyles and emergence of pathogens.</title>
        <authorList>
            <person name="Haridas S."/>
            <person name="Albert R."/>
            <person name="Binder M."/>
            <person name="Bloem J."/>
            <person name="Labutti K."/>
            <person name="Salamov A."/>
            <person name="Andreopoulos B."/>
            <person name="Baker S."/>
            <person name="Barry K."/>
            <person name="Bills G."/>
            <person name="Bluhm B."/>
            <person name="Cannon C."/>
            <person name="Castanera R."/>
            <person name="Culley D."/>
            <person name="Daum C."/>
            <person name="Ezra D."/>
            <person name="Gonzalez J."/>
            <person name="Henrissat B."/>
            <person name="Kuo A."/>
            <person name="Liang C."/>
            <person name="Lipzen A."/>
            <person name="Lutzoni F."/>
            <person name="Magnuson J."/>
            <person name="Mondo S."/>
            <person name="Nolan M."/>
            <person name="Ohm R."/>
            <person name="Pangilinan J."/>
            <person name="Park H.-J."/>
            <person name="Ramirez L."/>
            <person name="Alfaro M."/>
            <person name="Sun H."/>
            <person name="Tritt A."/>
            <person name="Yoshinaga Y."/>
            <person name="Zwiers L.-H."/>
            <person name="Turgeon B."/>
            <person name="Goodwin S."/>
            <person name="Spatafora J."/>
            <person name="Crous P."/>
            <person name="Grigoriev I."/>
        </authorList>
    </citation>
    <scope>NUCLEOTIDE SEQUENCE</scope>
    <source>
        <strain evidence="2">CBS 675.92</strain>
    </source>
</reference>
<dbReference type="CDD" id="cd04301">
    <property type="entry name" value="NAT_SF"/>
    <property type="match status" value="1"/>
</dbReference>
<dbReference type="InterPro" id="IPR000182">
    <property type="entry name" value="GNAT_dom"/>
</dbReference>
<name>A0A6A5TBR0_9PLEO</name>
<keyword evidence="3" id="KW-1185">Reference proteome</keyword>
<sequence>MPFHLSPVNLSTDFPELMAVQWASYESPPQQFFRLFCPIQHNDRTASLQESTARMLEWQHHDAHAQWIKVTDTSTGKIVGAAWYKVYHHENPFAHHEREVAEWYPDDSTREFVSQAIEQMDGPRMEKGARPQVFANILFTHPDYRRRGIGRMLVQWGIDKARELDLEFWLNATPWGKPLYESLGFRVVQRNPLAPKTDCPDEKWRMMEEEFRDIVFYAMYLPREGDVGGK</sequence>
<keyword evidence="2" id="KW-0808">Transferase</keyword>
<dbReference type="PANTHER" id="PTHR42791">
    <property type="entry name" value="GNAT FAMILY ACETYLTRANSFERASE"/>
    <property type="match status" value="1"/>
</dbReference>
<keyword evidence="2" id="KW-0012">Acyltransferase</keyword>
<accession>A0A6A5TBR0</accession>